<dbReference type="CDD" id="cd06533">
    <property type="entry name" value="Glyco_transf_WecG_TagA"/>
    <property type="match status" value="1"/>
</dbReference>
<evidence type="ECO:0000313" key="3">
    <source>
        <dbReference type="EMBL" id="MBC5628075.1"/>
    </source>
</evidence>
<keyword evidence="1" id="KW-0328">Glycosyltransferase</keyword>
<dbReference type="NCBIfam" id="TIGR00696">
    <property type="entry name" value="wecG_tagA_cpsF"/>
    <property type="match status" value="1"/>
</dbReference>
<gene>
    <name evidence="3" type="ORF">H8S20_04120</name>
</gene>
<dbReference type="RefSeq" id="WP_186859341.1">
    <property type="nucleotide sequence ID" value="NZ_JACOOO010000004.1"/>
</dbReference>
<dbReference type="PANTHER" id="PTHR34136">
    <property type="match status" value="1"/>
</dbReference>
<dbReference type="PANTHER" id="PTHR34136:SF1">
    <property type="entry name" value="UDP-N-ACETYL-D-MANNOSAMINURONIC ACID TRANSFERASE"/>
    <property type="match status" value="1"/>
</dbReference>
<proteinExistence type="predicted"/>
<reference evidence="3 4" key="1">
    <citation type="submission" date="2020-08" db="EMBL/GenBank/DDBJ databases">
        <title>Genome public.</title>
        <authorList>
            <person name="Liu C."/>
            <person name="Sun Q."/>
        </authorList>
    </citation>
    <scope>NUCLEOTIDE SEQUENCE [LARGE SCALE GENOMIC DNA]</scope>
    <source>
        <strain evidence="3 4">NSJ-6</strain>
    </source>
</reference>
<evidence type="ECO:0000256" key="2">
    <source>
        <dbReference type="ARBA" id="ARBA00022679"/>
    </source>
</evidence>
<sequence>MSRMKFLNTEIDNLTMNEAIEKIDLLIQEKKSAYVVTPNVDHIVKLENDKEFREVYKEADLILTDGMPLIWISRLQKNHIKEKVSGSDLFPKVCELAAKKSYKVFLLGAAEGVAVKAAENLTEKYNELSIVGTYSPSYGFEKNEEEVNNIIKMINDVKPDILAVGLGAPKQEKFIHKYKDRFNVPISLAIGASIDFEAGNINRAPKWMQNSGLEWFYRLIKEPKRMFKRYIVDDLKIINITIKYYKKGSRN</sequence>
<organism evidence="3 4">
    <name type="scientific">Clostridium hominis</name>
    <dbReference type="NCBI Taxonomy" id="2763036"/>
    <lineage>
        <taxon>Bacteria</taxon>
        <taxon>Bacillati</taxon>
        <taxon>Bacillota</taxon>
        <taxon>Clostridia</taxon>
        <taxon>Eubacteriales</taxon>
        <taxon>Clostridiaceae</taxon>
        <taxon>Clostridium</taxon>
    </lineage>
</organism>
<protein>
    <submittedName>
        <fullName evidence="3">WecB/TagA/CpsF family glycosyltransferase</fullName>
    </submittedName>
</protein>
<comment type="caution">
    <text evidence="3">The sequence shown here is derived from an EMBL/GenBank/DDBJ whole genome shotgun (WGS) entry which is preliminary data.</text>
</comment>
<dbReference type="Proteomes" id="UP000596929">
    <property type="component" value="Unassembled WGS sequence"/>
</dbReference>
<name>A0ABR7D9K6_9CLOT</name>
<accession>A0ABR7D9K6</accession>
<keyword evidence="4" id="KW-1185">Reference proteome</keyword>
<keyword evidence="2" id="KW-0808">Transferase</keyword>
<dbReference type="Pfam" id="PF03808">
    <property type="entry name" value="Glyco_tran_WecG"/>
    <property type="match status" value="1"/>
</dbReference>
<evidence type="ECO:0000256" key="1">
    <source>
        <dbReference type="ARBA" id="ARBA00022676"/>
    </source>
</evidence>
<dbReference type="InterPro" id="IPR004629">
    <property type="entry name" value="WecG_TagA_CpsF"/>
</dbReference>
<evidence type="ECO:0000313" key="4">
    <source>
        <dbReference type="Proteomes" id="UP000596929"/>
    </source>
</evidence>
<dbReference type="EMBL" id="JACOOO010000004">
    <property type="protein sequence ID" value="MBC5628075.1"/>
    <property type="molecule type" value="Genomic_DNA"/>
</dbReference>